<name>A0A0D6Q1T3_KOMEU</name>
<dbReference type="InterPro" id="IPR020904">
    <property type="entry name" value="Sc_DH/Rdtase_CS"/>
</dbReference>
<evidence type="ECO:0000256" key="3">
    <source>
        <dbReference type="SAM" id="Phobius"/>
    </source>
</evidence>
<dbReference type="PRINTS" id="PR00081">
    <property type="entry name" value="GDHRDH"/>
</dbReference>
<accession>A0A0D6Q1T3</accession>
<feature type="transmembrane region" description="Helical" evidence="3">
    <location>
        <begin position="12"/>
        <end position="34"/>
    </location>
</feature>
<dbReference type="InterPro" id="IPR057326">
    <property type="entry name" value="KR_dom"/>
</dbReference>
<dbReference type="InterPro" id="IPR002347">
    <property type="entry name" value="SDR_fam"/>
</dbReference>
<sequence length="265" mass="28376">MTVRSGSRMDEGAYVLITGASSGIGAELAWLYAARGRPLVLWGRNAERLENVAVRARSLGVRVQTRILDLSDGAAAIEALRQDDDSHPIDIAILAAGLGDMRRGSDVVERAEDVLHLGLVNYATPSAMAAAAAERMATRGRGHIVLISSVAAFHALPFAAAYSGSKAGLKRFAEAQQMALAPLGIGVTLVSPGFVDTPMSRRVVGAKPFLQTAPAAARKIARAVDRNRPHLVFPFVFSVLRLVDTLMPWPFKRRILSAIKADQMD</sequence>
<comment type="caution">
    <text evidence="5">The sequence shown here is derived from an EMBL/GenBank/DDBJ whole genome shotgun (WGS) entry which is preliminary data.</text>
</comment>
<dbReference type="SUPFAM" id="SSF51735">
    <property type="entry name" value="NAD(P)-binding Rossmann-fold domains"/>
    <property type="match status" value="1"/>
</dbReference>
<dbReference type="Pfam" id="PF00106">
    <property type="entry name" value="adh_short"/>
    <property type="match status" value="1"/>
</dbReference>
<dbReference type="Gene3D" id="3.40.50.720">
    <property type="entry name" value="NAD(P)-binding Rossmann-like Domain"/>
    <property type="match status" value="1"/>
</dbReference>
<dbReference type="AlphaFoldDB" id="A0A0D6Q1T3"/>
<evidence type="ECO:0000313" key="6">
    <source>
        <dbReference type="Proteomes" id="UP000032675"/>
    </source>
</evidence>
<reference evidence="5 6" key="1">
    <citation type="submission" date="2012-11" db="EMBL/GenBank/DDBJ databases">
        <title>Whole genome sequence of Gluconacetobacter europaeus NBRC3261.</title>
        <authorList>
            <person name="Azuma Y."/>
            <person name="Higashiura N."/>
            <person name="Hirakawa H."/>
            <person name="Matsushita K."/>
        </authorList>
    </citation>
    <scope>NUCLEOTIDE SEQUENCE [LARGE SCALE GENOMIC DNA]</scope>
    <source>
        <strain evidence="5 6">NBRC 3261</strain>
    </source>
</reference>
<protein>
    <submittedName>
        <fullName evidence="5">Oxidoreductase/short-chain dehydrogenase/reductase SDR</fullName>
    </submittedName>
</protein>
<keyword evidence="2" id="KW-0560">Oxidoreductase</keyword>
<dbReference type="InterPro" id="IPR036291">
    <property type="entry name" value="NAD(P)-bd_dom_sf"/>
</dbReference>
<proteinExistence type="inferred from homology"/>
<dbReference type="SMART" id="SM00822">
    <property type="entry name" value="PKS_KR"/>
    <property type="match status" value="1"/>
</dbReference>
<dbReference type="PANTHER" id="PTHR44196">
    <property type="entry name" value="DEHYDROGENASE/REDUCTASE SDR FAMILY MEMBER 7B"/>
    <property type="match status" value="1"/>
</dbReference>
<keyword evidence="3" id="KW-0472">Membrane</keyword>
<feature type="domain" description="Ketoreductase" evidence="4">
    <location>
        <begin position="13"/>
        <end position="193"/>
    </location>
</feature>
<dbReference type="PROSITE" id="PS00061">
    <property type="entry name" value="ADH_SHORT"/>
    <property type="match status" value="1"/>
</dbReference>
<evidence type="ECO:0000313" key="5">
    <source>
        <dbReference type="EMBL" id="GAN97248.1"/>
    </source>
</evidence>
<organism evidence="5 6">
    <name type="scientific">Komagataeibacter europaeus NBRC 3261</name>
    <dbReference type="NCBI Taxonomy" id="1234669"/>
    <lineage>
        <taxon>Bacteria</taxon>
        <taxon>Pseudomonadati</taxon>
        <taxon>Pseudomonadota</taxon>
        <taxon>Alphaproteobacteria</taxon>
        <taxon>Acetobacterales</taxon>
        <taxon>Acetobacteraceae</taxon>
        <taxon>Komagataeibacter</taxon>
    </lineage>
</organism>
<evidence type="ECO:0000256" key="2">
    <source>
        <dbReference type="ARBA" id="ARBA00023002"/>
    </source>
</evidence>
<dbReference type="GO" id="GO:0016020">
    <property type="term" value="C:membrane"/>
    <property type="evidence" value="ECO:0007669"/>
    <property type="project" value="TreeGrafter"/>
</dbReference>
<gene>
    <name evidence="5" type="ORF">Geu3261_0156_051</name>
</gene>
<dbReference type="GO" id="GO:0016491">
    <property type="term" value="F:oxidoreductase activity"/>
    <property type="evidence" value="ECO:0007669"/>
    <property type="project" value="UniProtKB-KW"/>
</dbReference>
<dbReference type="PANTHER" id="PTHR44196:SF1">
    <property type="entry name" value="DEHYDROGENASE_REDUCTASE SDR FAMILY MEMBER 7B"/>
    <property type="match status" value="1"/>
</dbReference>
<keyword evidence="3" id="KW-0812">Transmembrane</keyword>
<dbReference type="EMBL" id="BANI01000137">
    <property type="protein sequence ID" value="GAN97248.1"/>
    <property type="molecule type" value="Genomic_DNA"/>
</dbReference>
<comment type="similarity">
    <text evidence="1">Belongs to the short-chain dehydrogenases/reductases (SDR) family.</text>
</comment>
<keyword evidence="3" id="KW-1133">Transmembrane helix</keyword>
<dbReference type="Proteomes" id="UP000032675">
    <property type="component" value="Unassembled WGS sequence"/>
</dbReference>
<evidence type="ECO:0000256" key="1">
    <source>
        <dbReference type="ARBA" id="ARBA00006484"/>
    </source>
</evidence>
<dbReference type="RefSeq" id="WP_010511433.1">
    <property type="nucleotide sequence ID" value="NZ_BANI01000137.1"/>
</dbReference>
<evidence type="ECO:0000259" key="4">
    <source>
        <dbReference type="SMART" id="SM00822"/>
    </source>
</evidence>